<dbReference type="Proteomes" id="UP000092544">
    <property type="component" value="Unassembled WGS sequence"/>
</dbReference>
<keyword evidence="3" id="KW-1185">Reference proteome</keyword>
<name>A0A1A8T0I8_9GAMM</name>
<keyword evidence="1" id="KW-1133">Transmembrane helix</keyword>
<proteinExistence type="predicted"/>
<reference evidence="2 3" key="1">
    <citation type="submission" date="2016-06" db="EMBL/GenBank/DDBJ databases">
        <authorList>
            <person name="Kjaerup R.B."/>
            <person name="Dalgaard T.S."/>
            <person name="Juul-Madsen H.R."/>
        </authorList>
    </citation>
    <scope>NUCLEOTIDE SEQUENCE [LARGE SCALE GENOMIC DNA]</scope>
    <source>
        <strain evidence="2 3">CECT 8886</strain>
    </source>
</reference>
<keyword evidence="1" id="KW-0812">Transmembrane</keyword>
<evidence type="ECO:0000256" key="1">
    <source>
        <dbReference type="SAM" id="Phobius"/>
    </source>
</evidence>
<evidence type="ECO:0000313" key="3">
    <source>
        <dbReference type="Proteomes" id="UP000092544"/>
    </source>
</evidence>
<protein>
    <submittedName>
        <fullName evidence="2">Uncharacterized protein</fullName>
    </submittedName>
</protein>
<organism evidence="2 3">
    <name type="scientific">Marinomonas spartinae</name>
    <dbReference type="NCBI Taxonomy" id="1792290"/>
    <lineage>
        <taxon>Bacteria</taxon>
        <taxon>Pseudomonadati</taxon>
        <taxon>Pseudomonadota</taxon>
        <taxon>Gammaproteobacteria</taxon>
        <taxon>Oceanospirillales</taxon>
        <taxon>Oceanospirillaceae</taxon>
        <taxon>Marinomonas</taxon>
    </lineage>
</organism>
<sequence length="96" mass="10990">MWIIWMGLCLNSLITGYVFWASSAPYYMVPNVVSWIMLLLLFVAFIGAALLYTPKKILGMYLMIAGSFGCFPIGLVIVFGALKLRKKHYRKVYHFT</sequence>
<feature type="transmembrane region" description="Helical" evidence="1">
    <location>
        <begin position="33"/>
        <end position="53"/>
    </location>
</feature>
<dbReference type="EMBL" id="FLOB01000001">
    <property type="protein sequence ID" value="SBS25053.1"/>
    <property type="molecule type" value="Genomic_DNA"/>
</dbReference>
<feature type="transmembrane region" description="Helical" evidence="1">
    <location>
        <begin position="60"/>
        <end position="82"/>
    </location>
</feature>
<keyword evidence="1" id="KW-0472">Membrane</keyword>
<gene>
    <name evidence="2" type="ORF">MSP8886_00154</name>
</gene>
<dbReference type="AlphaFoldDB" id="A0A1A8T0I8"/>
<evidence type="ECO:0000313" key="2">
    <source>
        <dbReference type="EMBL" id="SBS25053.1"/>
    </source>
</evidence>
<accession>A0A1A8T0I8</accession>